<feature type="coiled-coil region" evidence="1">
    <location>
        <begin position="59"/>
        <end position="107"/>
    </location>
</feature>
<sequence length="252" mass="28834">MTPDQLSVLHDTDSVDWKCKTCAGSSKPKRLSCIMPEMDGDGNTDTEPPITHTHTVYADNEYEAKIHKYEKSMKDLENRCTDLQNHAKNTKVKYEVLETKINQIEQAQLSNQLEICGINQSEKENPEEIAKKVAIAITQNPDDVIKAYRKRRNPSNMVKKKDQPAITVMLRDGIRDQWIDAAKSSMISAASMGQDGAEKIYLRECLTPSTAYLLWKTKEELKGLFSYIWCKHGNILVRKSEQEKKNNHNSRF</sequence>
<dbReference type="InterPro" id="IPR057251">
    <property type="entry name" value="FP_C"/>
</dbReference>
<keyword evidence="1" id="KW-0175">Coiled coil</keyword>
<dbReference type="Proteomes" id="UP000814243">
    <property type="component" value="Unassembled WGS sequence"/>
</dbReference>
<evidence type="ECO:0000313" key="4">
    <source>
        <dbReference type="EMBL" id="KAH9630409.1"/>
    </source>
</evidence>
<evidence type="ECO:0000313" key="5">
    <source>
        <dbReference type="Proteomes" id="UP000814243"/>
    </source>
</evidence>
<dbReference type="Pfam" id="PF25298">
    <property type="entry name" value="Baculo_FP_2nd"/>
    <property type="match status" value="1"/>
</dbReference>
<dbReference type="AlphaFoldDB" id="A0A922SAR5"/>
<organism evidence="4 5">
    <name type="scientific">Spodoptera exigua</name>
    <name type="common">Beet armyworm</name>
    <name type="synonym">Noctua fulgens</name>
    <dbReference type="NCBI Taxonomy" id="7107"/>
    <lineage>
        <taxon>Eukaryota</taxon>
        <taxon>Metazoa</taxon>
        <taxon>Ecdysozoa</taxon>
        <taxon>Arthropoda</taxon>
        <taxon>Hexapoda</taxon>
        <taxon>Insecta</taxon>
        <taxon>Pterygota</taxon>
        <taxon>Neoptera</taxon>
        <taxon>Endopterygota</taxon>
        <taxon>Lepidoptera</taxon>
        <taxon>Glossata</taxon>
        <taxon>Ditrysia</taxon>
        <taxon>Noctuoidea</taxon>
        <taxon>Noctuidae</taxon>
        <taxon>Amphipyrinae</taxon>
        <taxon>Spodoptera</taxon>
    </lineage>
</organism>
<accession>A0A922SAR5</accession>
<protein>
    <submittedName>
        <fullName evidence="4">Uncharacterized protein</fullName>
    </submittedName>
</protein>
<proteinExistence type="predicted"/>
<dbReference type="InterPro" id="IPR004941">
    <property type="entry name" value="FP_N"/>
</dbReference>
<feature type="domain" description="FP protein C-terminal" evidence="3">
    <location>
        <begin position="207"/>
        <end position="244"/>
    </location>
</feature>
<evidence type="ECO:0000259" key="3">
    <source>
        <dbReference type="Pfam" id="PF25298"/>
    </source>
</evidence>
<evidence type="ECO:0000259" key="2">
    <source>
        <dbReference type="Pfam" id="PF03258"/>
    </source>
</evidence>
<dbReference type="Pfam" id="PF03258">
    <property type="entry name" value="Baculo_FP"/>
    <property type="match status" value="1"/>
</dbReference>
<gene>
    <name evidence="4" type="ORF">HF086_009558</name>
</gene>
<dbReference type="EMBL" id="JACEFF010000823">
    <property type="protein sequence ID" value="KAH9630409.1"/>
    <property type="molecule type" value="Genomic_DNA"/>
</dbReference>
<feature type="domain" description="FP protein N-terminal" evidence="2">
    <location>
        <begin position="111"/>
        <end position="195"/>
    </location>
</feature>
<evidence type="ECO:0000256" key="1">
    <source>
        <dbReference type="SAM" id="Coils"/>
    </source>
</evidence>
<reference evidence="4" key="1">
    <citation type="journal article" date="2021" name="G3 (Bethesda)">
        <title>Genome and transcriptome analysis of the beet armyworm Spodoptera exigua reveals targets for pest control. .</title>
        <authorList>
            <person name="Simon S."/>
            <person name="Breeschoten T."/>
            <person name="Jansen H.J."/>
            <person name="Dirks R.P."/>
            <person name="Schranz M.E."/>
            <person name="Ros V.I.D."/>
        </authorList>
    </citation>
    <scope>NUCLEOTIDE SEQUENCE</scope>
    <source>
        <strain evidence="4">TB_SE_WUR_2020</strain>
    </source>
</reference>
<name>A0A922SAR5_SPOEX</name>
<comment type="caution">
    <text evidence="4">The sequence shown here is derived from an EMBL/GenBank/DDBJ whole genome shotgun (WGS) entry which is preliminary data.</text>
</comment>